<gene>
    <name evidence="2" type="ORF">Tci_878615</name>
</gene>
<feature type="compositionally biased region" description="Basic and acidic residues" evidence="1">
    <location>
        <begin position="38"/>
        <end position="68"/>
    </location>
</feature>
<protein>
    <submittedName>
        <fullName evidence="2">Uncharacterized protein</fullName>
    </submittedName>
</protein>
<feature type="region of interest" description="Disordered" evidence="1">
    <location>
        <begin position="21"/>
        <end position="74"/>
    </location>
</feature>
<evidence type="ECO:0000313" key="2">
    <source>
        <dbReference type="EMBL" id="GFD06646.1"/>
    </source>
</evidence>
<evidence type="ECO:0000256" key="1">
    <source>
        <dbReference type="SAM" id="MobiDB-lite"/>
    </source>
</evidence>
<organism evidence="2">
    <name type="scientific">Tanacetum cinerariifolium</name>
    <name type="common">Dalmatian daisy</name>
    <name type="synonym">Chrysanthemum cinerariifolium</name>
    <dbReference type="NCBI Taxonomy" id="118510"/>
    <lineage>
        <taxon>Eukaryota</taxon>
        <taxon>Viridiplantae</taxon>
        <taxon>Streptophyta</taxon>
        <taxon>Embryophyta</taxon>
        <taxon>Tracheophyta</taxon>
        <taxon>Spermatophyta</taxon>
        <taxon>Magnoliopsida</taxon>
        <taxon>eudicotyledons</taxon>
        <taxon>Gunneridae</taxon>
        <taxon>Pentapetalae</taxon>
        <taxon>asterids</taxon>
        <taxon>campanulids</taxon>
        <taxon>Asterales</taxon>
        <taxon>Asteraceae</taxon>
        <taxon>Asteroideae</taxon>
        <taxon>Anthemideae</taxon>
        <taxon>Anthemidinae</taxon>
        <taxon>Tanacetum</taxon>
    </lineage>
</organism>
<dbReference type="AlphaFoldDB" id="A0A699TCI4"/>
<proteinExistence type="predicted"/>
<dbReference type="EMBL" id="BKCJ011226353">
    <property type="protein sequence ID" value="GFD06646.1"/>
    <property type="molecule type" value="Genomic_DNA"/>
</dbReference>
<accession>A0A699TCI4</accession>
<name>A0A699TCI4_TANCI</name>
<feature type="compositionally biased region" description="Polar residues" evidence="1">
    <location>
        <begin position="28"/>
        <end position="37"/>
    </location>
</feature>
<sequence length="74" mass="8265">ARTPTEPTDVERTEAEQVKIVLKRSGQETHISQQRGSSTDKELVKEIQEKDKIGSKPDKNGKRGEAGKSSKQFQ</sequence>
<feature type="non-terminal residue" evidence="2">
    <location>
        <position position="1"/>
    </location>
</feature>
<comment type="caution">
    <text evidence="2">The sequence shown here is derived from an EMBL/GenBank/DDBJ whole genome shotgun (WGS) entry which is preliminary data.</text>
</comment>
<reference evidence="2" key="1">
    <citation type="journal article" date="2019" name="Sci. Rep.">
        <title>Draft genome of Tanacetum cinerariifolium, the natural source of mosquito coil.</title>
        <authorList>
            <person name="Yamashiro T."/>
            <person name="Shiraishi A."/>
            <person name="Satake H."/>
            <person name="Nakayama K."/>
        </authorList>
    </citation>
    <scope>NUCLEOTIDE SEQUENCE</scope>
</reference>